<sequence length="228" mass="25642">PREFGIGDSSATIISSWLQEELVTGGYEVHQRFFREGHKVMPAGIFTKGERGIVITDSYTGWDHDIAKREGIGKFNAVVFYDDWSLSGTHFSRAARYTDKLLEAEIIDESTKVGIAYGYMTREALEKNVAILKGKVQHSVDLVGAEEDGFNIAVIEEMFEPWEVERLNELTRYAYFSRGLSSVLVTSAISAPDNLHNIVKQGVCLEQGKKEYPLILDPRTGQRRQASF</sequence>
<comment type="caution">
    <text evidence="1">The sequence shown here is derived from an EMBL/GenBank/DDBJ whole genome shotgun (WGS) entry which is preliminary data.</text>
</comment>
<evidence type="ECO:0000313" key="2">
    <source>
        <dbReference type="Proteomes" id="UP000230538"/>
    </source>
</evidence>
<organism evidence="1 2">
    <name type="scientific">candidate division WWE3 bacterium CG_4_9_14_3_um_filter_43_9</name>
    <dbReference type="NCBI Taxonomy" id="1975082"/>
    <lineage>
        <taxon>Bacteria</taxon>
        <taxon>Katanobacteria</taxon>
    </lineage>
</organism>
<gene>
    <name evidence="1" type="ORF">CO181_04040</name>
</gene>
<protein>
    <submittedName>
        <fullName evidence="1">Uncharacterized protein</fullName>
    </submittedName>
</protein>
<reference evidence="2" key="1">
    <citation type="submission" date="2017-09" db="EMBL/GenBank/DDBJ databases">
        <title>Depth-based differentiation of microbial function through sediment-hosted aquifers and enrichment of novel symbionts in the deep terrestrial subsurface.</title>
        <authorList>
            <person name="Probst A.J."/>
            <person name="Ladd B."/>
            <person name="Jarett J.K."/>
            <person name="Geller-Mcgrath D.E."/>
            <person name="Sieber C.M.K."/>
            <person name="Emerson J.B."/>
            <person name="Anantharaman K."/>
            <person name="Thomas B.C."/>
            <person name="Malmstrom R."/>
            <person name="Stieglmeier M."/>
            <person name="Klingl A."/>
            <person name="Woyke T."/>
            <person name="Ryan C.M."/>
            <person name="Banfield J.F."/>
        </authorList>
    </citation>
    <scope>NUCLEOTIDE SEQUENCE [LARGE SCALE GENOMIC DNA]</scope>
</reference>
<dbReference type="Proteomes" id="UP000230538">
    <property type="component" value="Unassembled WGS sequence"/>
</dbReference>
<evidence type="ECO:0000313" key="1">
    <source>
        <dbReference type="EMBL" id="PJA37307.1"/>
    </source>
</evidence>
<accession>A0A2M7WW95</accession>
<name>A0A2M7WW95_UNCKA</name>
<proteinExistence type="predicted"/>
<dbReference type="EMBL" id="PFXB01000109">
    <property type="protein sequence ID" value="PJA37307.1"/>
    <property type="molecule type" value="Genomic_DNA"/>
</dbReference>
<feature type="non-terminal residue" evidence="1">
    <location>
        <position position="1"/>
    </location>
</feature>
<dbReference type="AlphaFoldDB" id="A0A2M7WW95"/>